<protein>
    <submittedName>
        <fullName evidence="4">Secreted protein</fullName>
    </submittedName>
</protein>
<evidence type="ECO:0000256" key="2">
    <source>
        <dbReference type="SAM" id="SignalP"/>
    </source>
</evidence>
<proteinExistence type="predicted"/>
<reference evidence="4" key="1">
    <citation type="submission" date="2022-11" db="UniProtKB">
        <authorList>
            <consortium name="WormBaseParasite"/>
        </authorList>
    </citation>
    <scope>IDENTIFICATION</scope>
</reference>
<dbReference type="AlphaFoldDB" id="A0A915D3Q5"/>
<feature type="region of interest" description="Disordered" evidence="1">
    <location>
        <begin position="44"/>
        <end position="104"/>
    </location>
</feature>
<feature type="compositionally biased region" description="Low complexity" evidence="1">
    <location>
        <begin position="86"/>
        <end position="98"/>
    </location>
</feature>
<evidence type="ECO:0000313" key="4">
    <source>
        <dbReference type="WBParaSite" id="jg15242"/>
    </source>
</evidence>
<dbReference type="Proteomes" id="UP000887574">
    <property type="component" value="Unplaced"/>
</dbReference>
<sequence length="104" mass="10883">MVLFGSLLVCIVSQLCCSKGWCAGLCGGKPIDLEYTPLKTANEGIGGFGGSNTAPFDYTDDEQEEEETDSYDDLKGAVEQIGMVGPPSTSTAPPTTATLVDLDK</sequence>
<name>A0A915D3Q5_9BILA</name>
<dbReference type="WBParaSite" id="jg15242">
    <property type="protein sequence ID" value="jg15242"/>
    <property type="gene ID" value="jg15242"/>
</dbReference>
<feature type="signal peptide" evidence="2">
    <location>
        <begin position="1"/>
        <end position="18"/>
    </location>
</feature>
<organism evidence="3 4">
    <name type="scientific">Ditylenchus dipsaci</name>
    <dbReference type="NCBI Taxonomy" id="166011"/>
    <lineage>
        <taxon>Eukaryota</taxon>
        <taxon>Metazoa</taxon>
        <taxon>Ecdysozoa</taxon>
        <taxon>Nematoda</taxon>
        <taxon>Chromadorea</taxon>
        <taxon>Rhabditida</taxon>
        <taxon>Tylenchina</taxon>
        <taxon>Tylenchomorpha</taxon>
        <taxon>Sphaerularioidea</taxon>
        <taxon>Anguinidae</taxon>
        <taxon>Anguininae</taxon>
        <taxon>Ditylenchus</taxon>
    </lineage>
</organism>
<evidence type="ECO:0000256" key="1">
    <source>
        <dbReference type="SAM" id="MobiDB-lite"/>
    </source>
</evidence>
<keyword evidence="2" id="KW-0732">Signal</keyword>
<evidence type="ECO:0000313" key="3">
    <source>
        <dbReference type="Proteomes" id="UP000887574"/>
    </source>
</evidence>
<keyword evidence="3" id="KW-1185">Reference proteome</keyword>
<feature type="chain" id="PRO_5037572138" evidence="2">
    <location>
        <begin position="19"/>
        <end position="104"/>
    </location>
</feature>
<feature type="compositionally biased region" description="Acidic residues" evidence="1">
    <location>
        <begin position="58"/>
        <end position="71"/>
    </location>
</feature>
<accession>A0A915D3Q5</accession>